<dbReference type="eggNOG" id="COG2361">
    <property type="taxonomic scope" value="Bacteria"/>
</dbReference>
<dbReference type="GO" id="GO:0110001">
    <property type="term" value="C:toxin-antitoxin complex"/>
    <property type="evidence" value="ECO:0007669"/>
    <property type="project" value="InterPro"/>
</dbReference>
<comment type="caution">
    <text evidence="7">The sequence shown here is derived from an EMBL/GenBank/DDBJ whole genome shotgun (WGS) entry which is preliminary data.</text>
</comment>
<evidence type="ECO:0000256" key="6">
    <source>
        <dbReference type="ARBA" id="ARBA00024207"/>
    </source>
</evidence>
<evidence type="ECO:0008006" key="9">
    <source>
        <dbReference type="Google" id="ProtNLM"/>
    </source>
</evidence>
<dbReference type="STRING" id="1121439.dsat_0702"/>
<organism evidence="7 8">
    <name type="scientific">Alkalidesulfovibrio alkalitolerans DSM 16529</name>
    <dbReference type="NCBI Taxonomy" id="1121439"/>
    <lineage>
        <taxon>Bacteria</taxon>
        <taxon>Pseudomonadati</taxon>
        <taxon>Thermodesulfobacteriota</taxon>
        <taxon>Desulfovibrionia</taxon>
        <taxon>Desulfovibrionales</taxon>
        <taxon>Desulfovibrionaceae</taxon>
        <taxon>Alkalidesulfovibrio</taxon>
    </lineage>
</organism>
<name>S7T795_9BACT</name>
<dbReference type="PANTHER" id="PTHR34139:SF1">
    <property type="entry name" value="RNASE MJ1380-RELATED"/>
    <property type="match status" value="1"/>
</dbReference>
<dbReference type="Pfam" id="PF01934">
    <property type="entry name" value="HepT-like"/>
    <property type="match status" value="1"/>
</dbReference>
<keyword evidence="1" id="KW-0597">Phosphoprotein</keyword>
<evidence type="ECO:0000256" key="1">
    <source>
        <dbReference type="ARBA" id="ARBA00022553"/>
    </source>
</evidence>
<keyword evidence="3" id="KW-0540">Nuclease</keyword>
<keyword evidence="5" id="KW-0378">Hydrolase</keyword>
<dbReference type="Gene3D" id="1.20.120.580">
    <property type="entry name" value="bsu32300-like"/>
    <property type="match status" value="1"/>
</dbReference>
<dbReference type="PANTHER" id="PTHR34139">
    <property type="entry name" value="UPF0331 PROTEIN MJ0127"/>
    <property type="match status" value="1"/>
</dbReference>
<dbReference type="AlphaFoldDB" id="S7T795"/>
<dbReference type="InterPro" id="IPR037038">
    <property type="entry name" value="HepT-like_sf"/>
</dbReference>
<dbReference type="RefSeq" id="WP_020887399.1">
    <property type="nucleotide sequence ID" value="NZ_ATHI01000027.1"/>
</dbReference>
<dbReference type="GO" id="GO:0000166">
    <property type="term" value="F:nucleotide binding"/>
    <property type="evidence" value="ECO:0007669"/>
    <property type="project" value="UniProtKB-KW"/>
</dbReference>
<evidence type="ECO:0000256" key="2">
    <source>
        <dbReference type="ARBA" id="ARBA00022649"/>
    </source>
</evidence>
<dbReference type="EMBL" id="ATHI01000027">
    <property type="protein sequence ID" value="EPR32350.1"/>
    <property type="molecule type" value="Genomic_DNA"/>
</dbReference>
<keyword evidence="8" id="KW-1185">Reference proteome</keyword>
<dbReference type="InterPro" id="IPR051813">
    <property type="entry name" value="HepT_RNase_toxin"/>
</dbReference>
<dbReference type="OrthoDB" id="5472271at2"/>
<dbReference type="Proteomes" id="UP000014975">
    <property type="component" value="Unassembled WGS sequence"/>
</dbReference>
<keyword evidence="4" id="KW-0547">Nucleotide-binding</keyword>
<dbReference type="InterPro" id="IPR008201">
    <property type="entry name" value="HepT-like"/>
</dbReference>
<dbReference type="PATRIC" id="fig|1121439.3.peg.2062"/>
<evidence type="ECO:0000256" key="5">
    <source>
        <dbReference type="ARBA" id="ARBA00022801"/>
    </source>
</evidence>
<evidence type="ECO:0000313" key="7">
    <source>
        <dbReference type="EMBL" id="EPR32350.1"/>
    </source>
</evidence>
<evidence type="ECO:0000256" key="3">
    <source>
        <dbReference type="ARBA" id="ARBA00022722"/>
    </source>
</evidence>
<dbReference type="GO" id="GO:0004540">
    <property type="term" value="F:RNA nuclease activity"/>
    <property type="evidence" value="ECO:0007669"/>
    <property type="project" value="InterPro"/>
</dbReference>
<evidence type="ECO:0000313" key="8">
    <source>
        <dbReference type="Proteomes" id="UP000014975"/>
    </source>
</evidence>
<protein>
    <recommendedName>
        <fullName evidence="9">DUF86 domain-containing protein</fullName>
    </recommendedName>
</protein>
<accession>S7T795</accession>
<keyword evidence="2" id="KW-1277">Toxin-antitoxin system</keyword>
<reference evidence="7 8" key="1">
    <citation type="journal article" date="2013" name="Genome Announc.">
        <title>Draft genome sequences for three mercury-methylating, sulfate-reducing bacteria.</title>
        <authorList>
            <person name="Brown S.D."/>
            <person name="Hurt R.A.Jr."/>
            <person name="Gilmour C.C."/>
            <person name="Elias D.A."/>
        </authorList>
    </citation>
    <scope>NUCLEOTIDE SEQUENCE [LARGE SCALE GENOMIC DNA]</scope>
    <source>
        <strain evidence="7 8">DSM 16529</strain>
    </source>
</reference>
<comment type="similarity">
    <text evidence="6">Belongs to the HepT RNase toxin family.</text>
</comment>
<dbReference type="SUPFAM" id="SSF81593">
    <property type="entry name" value="Nucleotidyltransferase substrate binding subunit/domain"/>
    <property type="match status" value="1"/>
</dbReference>
<dbReference type="GO" id="GO:0016787">
    <property type="term" value="F:hydrolase activity"/>
    <property type="evidence" value="ECO:0007669"/>
    <property type="project" value="UniProtKB-KW"/>
</dbReference>
<sequence>MIRDRHVHLQDILDSIDAIADYTNGISHADFLADAKTQDAVLRRIEIIGEATGRLMHDGHAESHPEIPWARMKAMRNLIIHDYDSVDLELVWNLVEKRLPELRAQIVSLFEDD</sequence>
<evidence type="ECO:0000256" key="4">
    <source>
        <dbReference type="ARBA" id="ARBA00022741"/>
    </source>
</evidence>
<proteinExistence type="inferred from homology"/>
<gene>
    <name evidence="7" type="ORF">dsat_0702</name>
</gene>